<name>A0ABV3DPP4_9ACTN</name>
<keyword evidence="2 4" id="KW-0808">Transferase</keyword>
<accession>A0ABV3DPP4</accession>
<keyword evidence="7" id="KW-1185">Reference proteome</keyword>
<keyword evidence="3" id="KW-0012">Acyltransferase</keyword>
<dbReference type="Pfam" id="PF00109">
    <property type="entry name" value="ketoacyl-synt"/>
    <property type="match status" value="1"/>
</dbReference>
<organism evidence="6 7">
    <name type="scientific">Streptodolium elevatio</name>
    <dbReference type="NCBI Taxonomy" id="3157996"/>
    <lineage>
        <taxon>Bacteria</taxon>
        <taxon>Bacillati</taxon>
        <taxon>Actinomycetota</taxon>
        <taxon>Actinomycetes</taxon>
        <taxon>Kitasatosporales</taxon>
        <taxon>Streptomycetaceae</taxon>
        <taxon>Streptodolium</taxon>
    </lineage>
</organism>
<comment type="caution">
    <text evidence="6">The sequence shown here is derived from an EMBL/GenBank/DDBJ whole genome shotgun (WGS) entry which is preliminary data.</text>
</comment>
<feature type="domain" description="Ketosynthase family 3 (KS3)" evidence="5">
    <location>
        <begin position="12"/>
        <end position="414"/>
    </location>
</feature>
<dbReference type="CDD" id="cd00832">
    <property type="entry name" value="CLF"/>
    <property type="match status" value="1"/>
</dbReference>
<dbReference type="PANTHER" id="PTHR11712:SF322">
    <property type="entry name" value="POLYKETIDE BETA-KETOACYL SYNTHASE 2-RELATED"/>
    <property type="match status" value="1"/>
</dbReference>
<evidence type="ECO:0000313" key="7">
    <source>
        <dbReference type="Proteomes" id="UP001551482"/>
    </source>
</evidence>
<dbReference type="Gene3D" id="3.40.47.10">
    <property type="match status" value="2"/>
</dbReference>
<dbReference type="InterPro" id="IPR000794">
    <property type="entry name" value="Beta-ketoacyl_synthase"/>
</dbReference>
<gene>
    <name evidence="6" type="ORF">AB0C36_29975</name>
</gene>
<dbReference type="EMBL" id="JBEZFP010000098">
    <property type="protein sequence ID" value="MEU8137730.1"/>
    <property type="molecule type" value="Genomic_DNA"/>
</dbReference>
<dbReference type="SMART" id="SM00825">
    <property type="entry name" value="PKS_KS"/>
    <property type="match status" value="1"/>
</dbReference>
<evidence type="ECO:0000256" key="2">
    <source>
        <dbReference type="ARBA" id="ARBA00022679"/>
    </source>
</evidence>
<dbReference type="InterPro" id="IPR014031">
    <property type="entry name" value="Ketoacyl_synth_C"/>
</dbReference>
<dbReference type="RefSeq" id="WP_358360048.1">
    <property type="nucleotide sequence ID" value="NZ_JBEZFP010000098.1"/>
</dbReference>
<dbReference type="PANTHER" id="PTHR11712">
    <property type="entry name" value="POLYKETIDE SYNTHASE-RELATED"/>
    <property type="match status" value="1"/>
</dbReference>
<dbReference type="InterPro" id="IPR020841">
    <property type="entry name" value="PKS_Beta-ketoAc_synthase_dom"/>
</dbReference>
<sequence>MTAVSTAVGAPAGTTVVTGLGVLAPNGLGTEAYWSATLSGRSGIAPITEYDGSGYPCRFVGDVVDFDPTEHVPSRLMPQTDPLTRFAVAASDWAVADAGIAPGSVDDLGMGVVTANASGGFYFTQREIQNLWTKGPAHVSAYQSFAWFYAVNTGQISIRHGMRGPGDVLVADQAAGLDAIGHARRQIRRGTPLVVTGGMEAPLNPYAMVAQMSHGKLSRARVAERAYMPFSSDADGFVPAEGGAILVTEDAASARGRGAPRCYGEIAGYAATFDPLPQTGRPSALRRAAELAIADAGLTPEGIDVVFADAAGTPEADRVEADTITALFGPEGVPVTAPKTMTGRMLAGGPPVDIAAALLAIRDQVIPPTVNVPELHPGCRLDLVRDRPREARLTTALVLARGHGGFNSALVVRAAAL</sequence>
<dbReference type="Pfam" id="PF02801">
    <property type="entry name" value="Ketoacyl-synt_C"/>
    <property type="match status" value="1"/>
</dbReference>
<dbReference type="Proteomes" id="UP001551482">
    <property type="component" value="Unassembled WGS sequence"/>
</dbReference>
<dbReference type="InterPro" id="IPR014030">
    <property type="entry name" value="Ketoacyl_synth_N"/>
</dbReference>
<dbReference type="PROSITE" id="PS52004">
    <property type="entry name" value="KS3_2"/>
    <property type="match status" value="1"/>
</dbReference>
<reference evidence="6 7" key="1">
    <citation type="submission" date="2024-06" db="EMBL/GenBank/DDBJ databases">
        <title>The Natural Products Discovery Center: Release of the First 8490 Sequenced Strains for Exploring Actinobacteria Biosynthetic Diversity.</title>
        <authorList>
            <person name="Kalkreuter E."/>
            <person name="Kautsar S.A."/>
            <person name="Yang D."/>
            <person name="Bader C.D."/>
            <person name="Teijaro C.N."/>
            <person name="Fluegel L."/>
            <person name="Davis C.M."/>
            <person name="Simpson J.R."/>
            <person name="Lauterbach L."/>
            <person name="Steele A.D."/>
            <person name="Gui C."/>
            <person name="Meng S."/>
            <person name="Li G."/>
            <person name="Viehrig K."/>
            <person name="Ye F."/>
            <person name="Su P."/>
            <person name="Kiefer A.F."/>
            <person name="Nichols A."/>
            <person name="Cepeda A.J."/>
            <person name="Yan W."/>
            <person name="Fan B."/>
            <person name="Jiang Y."/>
            <person name="Adhikari A."/>
            <person name="Zheng C.-J."/>
            <person name="Schuster L."/>
            <person name="Cowan T.M."/>
            <person name="Smanski M.J."/>
            <person name="Chevrette M.G."/>
            <person name="De Carvalho L.P.S."/>
            <person name="Shen B."/>
        </authorList>
    </citation>
    <scope>NUCLEOTIDE SEQUENCE [LARGE SCALE GENOMIC DNA]</scope>
    <source>
        <strain evidence="6 7">NPDC048946</strain>
    </source>
</reference>
<evidence type="ECO:0000256" key="4">
    <source>
        <dbReference type="RuleBase" id="RU003694"/>
    </source>
</evidence>
<evidence type="ECO:0000313" key="6">
    <source>
        <dbReference type="EMBL" id="MEU8137730.1"/>
    </source>
</evidence>
<dbReference type="SUPFAM" id="SSF53901">
    <property type="entry name" value="Thiolase-like"/>
    <property type="match status" value="2"/>
</dbReference>
<evidence type="ECO:0000256" key="3">
    <source>
        <dbReference type="ARBA" id="ARBA00023315"/>
    </source>
</evidence>
<proteinExistence type="inferred from homology"/>
<protein>
    <submittedName>
        <fullName evidence="6">Ketosynthase chain-length factor</fullName>
    </submittedName>
</protein>
<dbReference type="InterPro" id="IPR016039">
    <property type="entry name" value="Thiolase-like"/>
</dbReference>
<evidence type="ECO:0000256" key="1">
    <source>
        <dbReference type="ARBA" id="ARBA00008467"/>
    </source>
</evidence>
<comment type="similarity">
    <text evidence="1 4">Belongs to the thiolase-like superfamily. Beta-ketoacyl-ACP synthases family.</text>
</comment>
<evidence type="ECO:0000259" key="5">
    <source>
        <dbReference type="PROSITE" id="PS52004"/>
    </source>
</evidence>